<dbReference type="Proteomes" id="UP000253472">
    <property type="component" value="Unassembled WGS sequence"/>
</dbReference>
<comment type="caution">
    <text evidence="1">The sequence shown here is derived from an EMBL/GenBank/DDBJ whole genome shotgun (WGS) entry which is preliminary data.</text>
</comment>
<proteinExistence type="predicted"/>
<protein>
    <submittedName>
        <fullName evidence="1">Uncharacterized protein</fullName>
    </submittedName>
</protein>
<dbReference type="AlphaFoldDB" id="A0A367YC11"/>
<organism evidence="1 2">
    <name type="scientific">Candida viswanathii</name>
    <dbReference type="NCBI Taxonomy" id="5486"/>
    <lineage>
        <taxon>Eukaryota</taxon>
        <taxon>Fungi</taxon>
        <taxon>Dikarya</taxon>
        <taxon>Ascomycota</taxon>
        <taxon>Saccharomycotina</taxon>
        <taxon>Pichiomycetes</taxon>
        <taxon>Debaryomycetaceae</taxon>
        <taxon>Candida/Lodderomyces clade</taxon>
        <taxon>Candida</taxon>
    </lineage>
</organism>
<reference evidence="1 2" key="1">
    <citation type="submission" date="2018-06" db="EMBL/GenBank/DDBJ databases">
        <title>Whole genome sequencing of Candida tropicalis (genome annotated by CSBL at Korea University).</title>
        <authorList>
            <person name="Ahn J."/>
        </authorList>
    </citation>
    <scope>NUCLEOTIDE SEQUENCE [LARGE SCALE GENOMIC DNA]</scope>
    <source>
        <strain evidence="1 2">ATCC 20962</strain>
    </source>
</reference>
<keyword evidence="2" id="KW-1185">Reference proteome</keyword>
<name>A0A367YC11_9ASCO</name>
<gene>
    <name evidence="1" type="ORF">Cantr_10135</name>
</gene>
<dbReference type="EMBL" id="QLNQ01000024">
    <property type="protein sequence ID" value="RCK63396.1"/>
    <property type="molecule type" value="Genomic_DNA"/>
</dbReference>
<evidence type="ECO:0000313" key="1">
    <source>
        <dbReference type="EMBL" id="RCK63396.1"/>
    </source>
</evidence>
<accession>A0A367YC11</accession>
<sequence length="135" mass="14756">MNLSQVLQGIQFIAKKFKRSTLLKTGYVITYKYRQKHGAIGGKSQSEFLVEVSTTSSVYYYLIALKTLMSAQFCSLGLKILVPEIWSLKPITGPRLEAVDSPCVGGVAVRFQLTAANIHLNDPGGADFGLDDTPN</sequence>
<evidence type="ECO:0000313" key="2">
    <source>
        <dbReference type="Proteomes" id="UP000253472"/>
    </source>
</evidence>